<dbReference type="Gene3D" id="3.40.50.12780">
    <property type="entry name" value="N-terminal domain of ligase-like"/>
    <property type="match status" value="1"/>
</dbReference>
<evidence type="ECO:0000313" key="2">
    <source>
        <dbReference type="EMBL" id="KAB2341757.1"/>
    </source>
</evidence>
<name>A0A6H9YKQ5_9ACTN</name>
<proteinExistence type="predicted"/>
<comment type="caution">
    <text evidence="2">The sequence shown here is derived from an EMBL/GenBank/DDBJ whole genome shotgun (WGS) entry which is preliminary data.</text>
</comment>
<gene>
    <name evidence="2" type="ORF">F8566_39860</name>
</gene>
<dbReference type="EMBL" id="WBMT01000024">
    <property type="protein sequence ID" value="KAB2341757.1"/>
    <property type="molecule type" value="Genomic_DNA"/>
</dbReference>
<keyword evidence="3" id="KW-1185">Reference proteome</keyword>
<accession>A0A6H9YKQ5</accession>
<evidence type="ECO:0000256" key="1">
    <source>
        <dbReference type="SAM" id="MobiDB-lite"/>
    </source>
</evidence>
<protein>
    <submittedName>
        <fullName evidence="2">Uncharacterized protein</fullName>
    </submittedName>
</protein>
<evidence type="ECO:0000313" key="3">
    <source>
        <dbReference type="Proteomes" id="UP000468735"/>
    </source>
</evidence>
<dbReference type="Proteomes" id="UP000468735">
    <property type="component" value="Unassembled WGS sequence"/>
</dbReference>
<reference evidence="2 3" key="1">
    <citation type="submission" date="2019-09" db="EMBL/GenBank/DDBJ databases">
        <title>Actinomadura physcomitrii sp. nov., a novel actinomycete isolated from moss [Physcomitrium sphaericum (Ludw) Fuernr].</title>
        <authorList>
            <person name="Zhuang X."/>
            <person name="Liu C."/>
        </authorList>
    </citation>
    <scope>NUCLEOTIDE SEQUENCE [LARGE SCALE GENOMIC DNA]</scope>
    <source>
        <strain evidence="2 3">HMC1</strain>
    </source>
</reference>
<dbReference type="RefSeq" id="WP_151567760.1">
    <property type="nucleotide sequence ID" value="NZ_WBMT01000024.1"/>
</dbReference>
<dbReference type="InterPro" id="IPR042099">
    <property type="entry name" value="ANL_N_sf"/>
</dbReference>
<dbReference type="OrthoDB" id="3460714at2"/>
<dbReference type="AlphaFoldDB" id="A0A6H9YKQ5"/>
<dbReference type="SUPFAM" id="SSF56801">
    <property type="entry name" value="Acetyl-CoA synthetase-like"/>
    <property type="match status" value="1"/>
</dbReference>
<feature type="region of interest" description="Disordered" evidence="1">
    <location>
        <begin position="335"/>
        <end position="359"/>
    </location>
</feature>
<sequence length="359" mass="38197">MTSWITRETFPAGRAAAGLLHVSPEGDLVAPLSAADRTTALELAAATLRAAGIGESDRVVVALNNDGEPAGSLIAEAAAEVAQAAASVGARGRMRLHTALEKVRATTLVITPTGAMDFLARLHLEFLLDPLDLELRHILLVGEIPSPNTYAQLASEFEASVRELYADPFFGVPIAQRTAADAAYTPVREGLLGLAPLDKDASLDAPYTEGLAELVVTPAWHSTLGDATLRTGQAVRLAGGEDGVPAPAHTVGEHVLVRGRWLSIPKVAAALTRIDGVTHWDLRVTREGTLDAAALHITFGRDSLIKNPMWKSRIVQALYAITPISIEVVIEPEVSEERRPGTVTDERGHHLGRDRAHPA</sequence>
<organism evidence="2 3">
    <name type="scientific">Actinomadura rudentiformis</name>
    <dbReference type="NCBI Taxonomy" id="359158"/>
    <lineage>
        <taxon>Bacteria</taxon>
        <taxon>Bacillati</taxon>
        <taxon>Actinomycetota</taxon>
        <taxon>Actinomycetes</taxon>
        <taxon>Streptosporangiales</taxon>
        <taxon>Thermomonosporaceae</taxon>
        <taxon>Actinomadura</taxon>
    </lineage>
</organism>